<evidence type="ECO:0000313" key="2">
    <source>
        <dbReference type="Proteomes" id="UP000560081"/>
    </source>
</evidence>
<gene>
    <name evidence="1" type="ORF">BJ976_000678</name>
</gene>
<name>A0A4Y8X281_9MICC</name>
<evidence type="ECO:0000313" key="1">
    <source>
        <dbReference type="EMBL" id="MBB4882327.1"/>
    </source>
</evidence>
<dbReference type="RefSeq" id="WP_135029654.1">
    <property type="nucleotide sequence ID" value="NZ_BMLA01000005.1"/>
</dbReference>
<reference evidence="1 2" key="1">
    <citation type="submission" date="2020-08" db="EMBL/GenBank/DDBJ databases">
        <title>Sequencing the genomes of 1000 actinobacteria strains.</title>
        <authorList>
            <person name="Klenk H.-P."/>
        </authorList>
    </citation>
    <scope>NUCLEOTIDE SEQUENCE [LARGE SCALE GENOMIC DNA]</scope>
    <source>
        <strain evidence="1 2">DSM 19079</strain>
    </source>
</reference>
<sequence length="115" mass="12054">MTTPIWIAAVLVLVVAVAALAAAAVGRVAPAPGDPAGRAPVHPVLLPPRPRAADVDRVRLATTVPGYQRDQVDAVLARLREALAEDEGRIAELEDELARWEGADRADGTPAADPR</sequence>
<keyword evidence="2" id="KW-1185">Reference proteome</keyword>
<dbReference type="AlphaFoldDB" id="A0A4Y8X281"/>
<dbReference type="NCBIfam" id="TIGR03544">
    <property type="entry name" value="DivI1A_domain"/>
    <property type="match status" value="1"/>
</dbReference>
<proteinExistence type="predicted"/>
<dbReference type="Proteomes" id="UP000560081">
    <property type="component" value="Unassembled WGS sequence"/>
</dbReference>
<dbReference type="InterPro" id="IPR019933">
    <property type="entry name" value="DivIVA_domain"/>
</dbReference>
<accession>A0A4Y8X281</accession>
<protein>
    <submittedName>
        <fullName evidence="1">DivIVA domain-containing protein</fullName>
    </submittedName>
</protein>
<comment type="caution">
    <text evidence="1">The sequence shown here is derived from an EMBL/GenBank/DDBJ whole genome shotgun (WGS) entry which is preliminary data.</text>
</comment>
<dbReference type="EMBL" id="JACHMC010000001">
    <property type="protein sequence ID" value="MBB4882327.1"/>
    <property type="molecule type" value="Genomic_DNA"/>
</dbReference>
<organism evidence="1 2">
    <name type="scientific">Micrococcus flavus</name>
    <dbReference type="NCBI Taxonomy" id="384602"/>
    <lineage>
        <taxon>Bacteria</taxon>
        <taxon>Bacillati</taxon>
        <taxon>Actinomycetota</taxon>
        <taxon>Actinomycetes</taxon>
        <taxon>Micrococcales</taxon>
        <taxon>Micrococcaceae</taxon>
        <taxon>Micrococcus</taxon>
    </lineage>
</organism>